<dbReference type="InterPro" id="IPR008279">
    <property type="entry name" value="PEP-util_enz_mobile_dom"/>
</dbReference>
<feature type="domain" description="Pyruvate phosphate dikinase AMP/ATP-binding" evidence="2">
    <location>
        <begin position="19"/>
        <end position="320"/>
    </location>
</feature>
<dbReference type="Pfam" id="PF01326">
    <property type="entry name" value="PPDK_N"/>
    <property type="match status" value="1"/>
</dbReference>
<keyword evidence="4" id="KW-1185">Reference proteome</keyword>
<accession>A0ABW8SQ28</accession>
<dbReference type="EMBL" id="JBJHZX010000044">
    <property type="protein sequence ID" value="MFL0198029.1"/>
    <property type="molecule type" value="Genomic_DNA"/>
</dbReference>
<sequence length="848" mass="93977">MSNYTSMLSQLNKDSLPDAGGKGANLGVLINAGLPVPPGFVVTTSAYRAHLEASGLKERISARIQDLEEEDINGISECGKCISAWIEEAPMPDKVQEEIGRTFDGFFKKMGSEVKLLVAVRSSATAEDLPSASFAGQHETFLGISGKESVFQHVKKCWASLWSSQAISYRISMGFDHLKVDLAVVVQAMIDSQAAGVMFTANPVNGNRNEILISAGYGLGEAVVSGLITADSFTITKEGSIKEKVLGSKALRIMLKEKGTITEDVSKDMQKSYCLGDKELIELASLAKLVEKHYGSPQDTEWALSRGKIYLLQARPITTMICHEEDLNILGPEDKIIYQGKKPPSGLQSVMEHCSEPPTPLDFAYLSYSYQGVNSFLHDVGLRLPKDVNKPVERENGCVAISYHDPKLSPAIIWKAPKYLFKDSKKSAKDIWEPVAEEMNSWIKSMDTKGRNIKDAVKYTKLFEQAMRDIKKLFYKRFSSILIPNIIAVFKFERMVKKAVGKEKANEYNERLMRALPFRTALQNKAMIKVAQAAALFGKDSKAFKEEFNRFLEEYGDRPSTSMAPMVGSPTWNEKQEIVLKLIDSLLSDTDLLNSNASFKKQEEDFEAAKQYIKESLKQKDYNKFLKLLERARGSVITREESLFFLEKLLACLRRMALKLGELLVKKGAIKEVEDVLFIFLEELDGVAAGELSIKEKVEKRKKAFAKVYAAHEKGVHWMISTGSMPVLETKKTEKEQDEAASNSIKGIAASRGLYEGSVCIVKSPSEFNKLKKGDILVSPYTAPVWTPLFKVASAAVTEIGSAGSHAAIVSREYGIPCVVAINNITNILRDGQKIRVDGTNGVITLLE</sequence>
<proteinExistence type="predicted"/>
<dbReference type="PANTHER" id="PTHR43615:SF1">
    <property type="entry name" value="PPDK_N DOMAIN-CONTAINING PROTEIN"/>
    <property type="match status" value="1"/>
</dbReference>
<dbReference type="Gene3D" id="3.50.30.10">
    <property type="entry name" value="Phosphohistidine domain"/>
    <property type="match status" value="1"/>
</dbReference>
<evidence type="ECO:0000313" key="4">
    <source>
        <dbReference type="Proteomes" id="UP001623660"/>
    </source>
</evidence>
<dbReference type="PANTHER" id="PTHR43615">
    <property type="entry name" value="PHOSPHOENOLPYRUVATE SYNTHASE-RELATED"/>
    <property type="match status" value="1"/>
</dbReference>
<evidence type="ECO:0000259" key="2">
    <source>
        <dbReference type="Pfam" id="PF01326"/>
    </source>
</evidence>
<dbReference type="InterPro" id="IPR051549">
    <property type="entry name" value="PEP_Utilizing_Enz"/>
</dbReference>
<dbReference type="InterPro" id="IPR013815">
    <property type="entry name" value="ATP_grasp_subdomain_1"/>
</dbReference>
<dbReference type="InterPro" id="IPR002192">
    <property type="entry name" value="PPDK_AMP/ATP-bd"/>
</dbReference>
<gene>
    <name evidence="3" type="ORF">ACJDU8_21045</name>
</gene>
<dbReference type="Gene3D" id="3.30.1490.20">
    <property type="entry name" value="ATP-grasp fold, A domain"/>
    <property type="match status" value="1"/>
</dbReference>
<dbReference type="InterPro" id="IPR036637">
    <property type="entry name" value="Phosphohistidine_dom_sf"/>
</dbReference>
<evidence type="ECO:0000259" key="1">
    <source>
        <dbReference type="Pfam" id="PF00391"/>
    </source>
</evidence>
<dbReference type="RefSeq" id="WP_406794137.1">
    <property type="nucleotide sequence ID" value="NZ_JBJHZX010000044.1"/>
</dbReference>
<dbReference type="Gene3D" id="3.30.470.20">
    <property type="entry name" value="ATP-grasp fold, B domain"/>
    <property type="match status" value="1"/>
</dbReference>
<dbReference type="Proteomes" id="UP001623660">
    <property type="component" value="Unassembled WGS sequence"/>
</dbReference>
<evidence type="ECO:0000313" key="3">
    <source>
        <dbReference type="EMBL" id="MFL0198029.1"/>
    </source>
</evidence>
<comment type="caution">
    <text evidence="3">The sequence shown here is derived from an EMBL/GenBank/DDBJ whole genome shotgun (WGS) entry which is preliminary data.</text>
</comment>
<protein>
    <submittedName>
        <fullName evidence="3">PEP/pyruvate-binding domain-containing protein</fullName>
    </submittedName>
</protein>
<feature type="domain" description="PEP-utilising enzyme mobile" evidence="1">
    <location>
        <begin position="772"/>
        <end position="842"/>
    </location>
</feature>
<dbReference type="Pfam" id="PF00391">
    <property type="entry name" value="PEP-utilizers"/>
    <property type="match status" value="1"/>
</dbReference>
<dbReference type="SUPFAM" id="SSF56059">
    <property type="entry name" value="Glutathione synthetase ATP-binding domain-like"/>
    <property type="match status" value="1"/>
</dbReference>
<reference evidence="3 4" key="1">
    <citation type="submission" date="2024-11" db="EMBL/GenBank/DDBJ databases">
        <authorList>
            <person name="Heng Y.C."/>
            <person name="Lim A.C.H."/>
            <person name="Lee J.K.Y."/>
            <person name="Kittelmann S."/>
        </authorList>
    </citation>
    <scope>NUCLEOTIDE SEQUENCE [LARGE SCALE GENOMIC DNA]</scope>
    <source>
        <strain evidence="3 4">WILCCON 0269</strain>
    </source>
</reference>
<dbReference type="SUPFAM" id="SSF52009">
    <property type="entry name" value="Phosphohistidine domain"/>
    <property type="match status" value="1"/>
</dbReference>
<name>A0ABW8SQ28_9CLOT</name>
<organism evidence="3 4">
    <name type="scientific">Candidatus Clostridium eludens</name>
    <dbReference type="NCBI Taxonomy" id="3381663"/>
    <lineage>
        <taxon>Bacteria</taxon>
        <taxon>Bacillati</taxon>
        <taxon>Bacillota</taxon>
        <taxon>Clostridia</taxon>
        <taxon>Eubacteriales</taxon>
        <taxon>Clostridiaceae</taxon>
        <taxon>Clostridium</taxon>
    </lineage>
</organism>